<dbReference type="PANTHER" id="PTHR36810:SF1">
    <property type="entry name" value="OS05G0232200 PROTEIN"/>
    <property type="match status" value="1"/>
</dbReference>
<comment type="caution">
    <text evidence="2">The sequence shown here is derived from an EMBL/GenBank/DDBJ whole genome shotgun (WGS) entry which is preliminary data.</text>
</comment>
<dbReference type="PANTHER" id="PTHR36810">
    <property type="entry name" value="BNACNNG47150D PROTEIN"/>
    <property type="match status" value="1"/>
</dbReference>
<reference evidence="2 3" key="1">
    <citation type="submission" date="2024-06" db="EMBL/GenBank/DDBJ databases">
        <title>A chromosome level genome sequence of Diviner's sage (Salvia divinorum).</title>
        <authorList>
            <person name="Ford S.A."/>
            <person name="Ro D.-K."/>
            <person name="Ness R.W."/>
            <person name="Phillips M.A."/>
        </authorList>
    </citation>
    <scope>NUCLEOTIDE SEQUENCE [LARGE SCALE GENOMIC DNA]</scope>
    <source>
        <strain evidence="2">SAF-2024a</strain>
        <tissue evidence="2">Leaf</tissue>
    </source>
</reference>
<evidence type="ECO:0000313" key="2">
    <source>
        <dbReference type="EMBL" id="KAL1554973.1"/>
    </source>
</evidence>
<proteinExistence type="predicted"/>
<organism evidence="2 3">
    <name type="scientific">Salvia divinorum</name>
    <name type="common">Maria pastora</name>
    <name type="synonym">Diviner's sage</name>
    <dbReference type="NCBI Taxonomy" id="28513"/>
    <lineage>
        <taxon>Eukaryota</taxon>
        <taxon>Viridiplantae</taxon>
        <taxon>Streptophyta</taxon>
        <taxon>Embryophyta</taxon>
        <taxon>Tracheophyta</taxon>
        <taxon>Spermatophyta</taxon>
        <taxon>Magnoliopsida</taxon>
        <taxon>eudicotyledons</taxon>
        <taxon>Gunneridae</taxon>
        <taxon>Pentapetalae</taxon>
        <taxon>asterids</taxon>
        <taxon>lamiids</taxon>
        <taxon>Lamiales</taxon>
        <taxon>Lamiaceae</taxon>
        <taxon>Nepetoideae</taxon>
        <taxon>Mentheae</taxon>
        <taxon>Salviinae</taxon>
        <taxon>Salvia</taxon>
        <taxon>Salvia subgen. Calosphace</taxon>
    </lineage>
</organism>
<dbReference type="EMBL" id="JBEAFC010000006">
    <property type="protein sequence ID" value="KAL1554973.1"/>
    <property type="molecule type" value="Genomic_DNA"/>
</dbReference>
<feature type="region of interest" description="Disordered" evidence="1">
    <location>
        <begin position="156"/>
        <end position="228"/>
    </location>
</feature>
<keyword evidence="3" id="KW-1185">Reference proteome</keyword>
<feature type="compositionally biased region" description="Polar residues" evidence="1">
    <location>
        <begin position="162"/>
        <end position="173"/>
    </location>
</feature>
<protein>
    <submittedName>
        <fullName evidence="2">Uncharacterized protein</fullName>
    </submittedName>
</protein>
<dbReference type="AlphaFoldDB" id="A0ABD1HHF9"/>
<accession>A0ABD1HHF9</accession>
<evidence type="ECO:0000313" key="3">
    <source>
        <dbReference type="Proteomes" id="UP001567538"/>
    </source>
</evidence>
<feature type="compositionally biased region" description="Basic and acidic residues" evidence="1">
    <location>
        <begin position="177"/>
        <end position="193"/>
    </location>
</feature>
<dbReference type="Proteomes" id="UP001567538">
    <property type="component" value="Unassembled WGS sequence"/>
</dbReference>
<gene>
    <name evidence="2" type="ORF">AAHA92_15467</name>
</gene>
<evidence type="ECO:0000256" key="1">
    <source>
        <dbReference type="SAM" id="MobiDB-lite"/>
    </source>
</evidence>
<sequence>MKEVNERFWLCPSEGVSHLHQSLLQNLSKFQWERGSVRLGTKGTSHYNPITRIRKNIVVALLDVWGNEIAHQDIGTMQIIEKGSWDEAFSIHGGGHVHEKLHFTLSEEDHNCIRVMREFAMKKRLEAKPNLELRFLEVVASRRKWERKRNQLEELNRDENSRALQQQSQNPLSKQHFYRDTEVIQNPLHEKERKIRRNMKNLDHQPESGSAGSPNDSSNGVIGQALEY</sequence>
<name>A0ABD1HHF9_SALDI</name>
<feature type="compositionally biased region" description="Polar residues" evidence="1">
    <location>
        <begin position="207"/>
        <end position="221"/>
    </location>
</feature>